<dbReference type="eggNOG" id="arCOG00536">
    <property type="taxonomic scope" value="Archaea"/>
</dbReference>
<sequence length="91" mass="10114">MYILKAIIIGDTMENKIKIKYLGYITDLSGKQYEEININGEETIENLLPFLKKLRDDDYIIVVNGKGAKLNNKVKGGDTIVILPQTGGGNN</sequence>
<keyword evidence="2" id="KW-1185">Reference proteome</keyword>
<dbReference type="CDD" id="cd17040">
    <property type="entry name" value="Ubl_MoaD_like"/>
    <property type="match status" value="1"/>
</dbReference>
<reference evidence="2" key="1">
    <citation type="submission" date="2012-03" db="EMBL/GenBank/DDBJ databases">
        <title>Complete genome of Caldisphaera lagunensis DSM 15908.</title>
        <authorList>
            <person name="Lucas S."/>
            <person name="Copeland A."/>
            <person name="Lapidus A."/>
            <person name="Glavina del Rio T."/>
            <person name="Dalin E."/>
            <person name="Tice H."/>
            <person name="Bruce D."/>
            <person name="Goodwin L."/>
            <person name="Pitluck S."/>
            <person name="Peters L."/>
            <person name="Mikhailova N."/>
            <person name="Teshima H."/>
            <person name="Kyrpides N."/>
            <person name="Mavromatis K."/>
            <person name="Ivanova N."/>
            <person name="Brettin T."/>
            <person name="Detter J.C."/>
            <person name="Han C."/>
            <person name="Larimer F."/>
            <person name="Land M."/>
            <person name="Hauser L."/>
            <person name="Markowitz V."/>
            <person name="Cheng J.-F."/>
            <person name="Hugenholtz P."/>
            <person name="Woyke T."/>
            <person name="Wu D."/>
            <person name="Spring S."/>
            <person name="Schroeder M."/>
            <person name="Brambilla E."/>
            <person name="Klenk H.-P."/>
            <person name="Eisen J.A."/>
        </authorList>
    </citation>
    <scope>NUCLEOTIDE SEQUENCE [LARGE SCALE GENOMIC DNA]</scope>
    <source>
        <strain evidence="2">DSM 15908 / JCM 11604 / IC-154</strain>
    </source>
</reference>
<dbReference type="SUPFAM" id="SSF54285">
    <property type="entry name" value="MoaD/ThiS"/>
    <property type="match status" value="1"/>
</dbReference>
<gene>
    <name evidence="1" type="ordered locus">Calag_1563</name>
</gene>
<dbReference type="InterPro" id="IPR016155">
    <property type="entry name" value="Mopterin_synth/thiamin_S_b"/>
</dbReference>
<dbReference type="STRING" id="1056495.Calag_1563"/>
<dbReference type="InterPro" id="IPR003749">
    <property type="entry name" value="ThiS/MoaD-like"/>
</dbReference>
<name>L0ABM0_CALLD</name>
<dbReference type="EMBL" id="CP003378">
    <property type="protein sequence ID" value="AFZ71261.1"/>
    <property type="molecule type" value="Genomic_DNA"/>
</dbReference>
<dbReference type="Gene3D" id="3.10.20.30">
    <property type="match status" value="1"/>
</dbReference>
<evidence type="ECO:0000313" key="1">
    <source>
        <dbReference type="EMBL" id="AFZ71261.1"/>
    </source>
</evidence>
<dbReference type="KEGG" id="clg:Calag_1563"/>
<dbReference type="AlphaFoldDB" id="L0ABM0"/>
<dbReference type="Pfam" id="PF02597">
    <property type="entry name" value="ThiS"/>
    <property type="match status" value="1"/>
</dbReference>
<organism evidence="1 2">
    <name type="scientific">Caldisphaera lagunensis (strain DSM 15908 / JCM 11604 / ANMR 0165 / IC-154)</name>
    <dbReference type="NCBI Taxonomy" id="1056495"/>
    <lineage>
        <taxon>Archaea</taxon>
        <taxon>Thermoproteota</taxon>
        <taxon>Thermoprotei</taxon>
        <taxon>Acidilobales</taxon>
        <taxon>Caldisphaeraceae</taxon>
        <taxon>Caldisphaera</taxon>
    </lineage>
</organism>
<dbReference type="InterPro" id="IPR012675">
    <property type="entry name" value="Beta-grasp_dom_sf"/>
</dbReference>
<dbReference type="Proteomes" id="UP000010469">
    <property type="component" value="Chromosome"/>
</dbReference>
<evidence type="ECO:0000313" key="2">
    <source>
        <dbReference type="Proteomes" id="UP000010469"/>
    </source>
</evidence>
<proteinExistence type="predicted"/>
<accession>L0ABM0</accession>
<protein>
    <submittedName>
        <fullName evidence="1">Molybdopterin converting factor, small subunit</fullName>
    </submittedName>
</protein>
<dbReference type="InParanoid" id="L0ABM0"/>
<dbReference type="HOGENOM" id="CLU_2645660_0_0_2"/>